<dbReference type="STRING" id="84022.CACET_c16240"/>
<evidence type="ECO:0000259" key="7">
    <source>
        <dbReference type="PROSITE" id="PS51935"/>
    </source>
</evidence>
<dbReference type="OrthoDB" id="9808890at2"/>
<evidence type="ECO:0000256" key="5">
    <source>
        <dbReference type="SAM" id="SignalP"/>
    </source>
</evidence>
<feature type="domain" description="SH3b" evidence="6">
    <location>
        <begin position="100"/>
        <end position="163"/>
    </location>
</feature>
<dbReference type="InterPro" id="IPR051202">
    <property type="entry name" value="Peptidase_C40"/>
</dbReference>
<protein>
    <submittedName>
        <fullName evidence="8">NLP/P60 protein</fullName>
    </submittedName>
</protein>
<dbReference type="KEGG" id="cace:CACET_c16240"/>
<dbReference type="SMART" id="SM00287">
    <property type="entry name" value="SH3b"/>
    <property type="match status" value="3"/>
</dbReference>
<dbReference type="PROSITE" id="PS51935">
    <property type="entry name" value="NLPC_P60"/>
    <property type="match status" value="1"/>
</dbReference>
<evidence type="ECO:0000259" key="6">
    <source>
        <dbReference type="PROSITE" id="PS51781"/>
    </source>
</evidence>
<comment type="similarity">
    <text evidence="1">Belongs to the peptidase C40 family.</text>
</comment>
<gene>
    <name evidence="8" type="ORF">CACET_c16240</name>
</gene>
<evidence type="ECO:0000256" key="2">
    <source>
        <dbReference type="ARBA" id="ARBA00022670"/>
    </source>
</evidence>
<keyword evidence="4" id="KW-0788">Thiol protease</keyword>
<feature type="signal peptide" evidence="5">
    <location>
        <begin position="1"/>
        <end position="28"/>
    </location>
</feature>
<dbReference type="PATRIC" id="fig|84022.6.peg.1619"/>
<organism evidence="8 9">
    <name type="scientific">Clostridium aceticum</name>
    <dbReference type="NCBI Taxonomy" id="84022"/>
    <lineage>
        <taxon>Bacteria</taxon>
        <taxon>Bacillati</taxon>
        <taxon>Bacillota</taxon>
        <taxon>Clostridia</taxon>
        <taxon>Eubacteriales</taxon>
        <taxon>Clostridiaceae</taxon>
        <taxon>Clostridium</taxon>
    </lineage>
</organism>
<keyword evidence="5" id="KW-0732">Signal</keyword>
<dbReference type="Proteomes" id="UP000035704">
    <property type="component" value="Chromosome"/>
</dbReference>
<feature type="domain" description="SH3b" evidence="6">
    <location>
        <begin position="30"/>
        <end position="93"/>
    </location>
</feature>
<keyword evidence="9" id="KW-1185">Reference proteome</keyword>
<dbReference type="InterPro" id="IPR038765">
    <property type="entry name" value="Papain-like_cys_pep_sf"/>
</dbReference>
<dbReference type="AlphaFoldDB" id="A0A0G3W9P6"/>
<keyword evidence="2" id="KW-0645">Protease</keyword>
<feature type="chain" id="PRO_5005185894" evidence="5">
    <location>
        <begin position="29"/>
        <end position="372"/>
    </location>
</feature>
<keyword evidence="3" id="KW-0378">Hydrolase</keyword>
<sequence length="372" mass="41209">MKVPKIRVRLLIVSMVIFVMLLTPFAAAQANEATIVANQGILRRTANFDGDIVETLSLGTQITLQERNGDWYRVQSPNTGTEGWMYKDLIVTNGEGSSSLKKGIITASTLNVRSIPSLEGSVITRLSSGSEVTILSQEEEWYQVQLSQGPKGFIHSDFVVVVPNLPQAQVLENSSRLRKEANLQANIIVTLNKTDTVFIKGYEGGWYNVVTRDFTEGWISSESIELQIDIARPVSRSGTRSHALSNIKSVSEKYLGTPYRYATAGPSSFDCSGFVFYILNTYYKDYLNQRGINLPRSSRDQANVGTSVSRNQLQIGDLVFFNNGTSSTINHVGIYIGNNQFIHSSSGRSMGVIISSLDEANYKRRYSTATRL</sequence>
<dbReference type="GO" id="GO:0006508">
    <property type="term" value="P:proteolysis"/>
    <property type="evidence" value="ECO:0007669"/>
    <property type="project" value="UniProtKB-KW"/>
</dbReference>
<dbReference type="GO" id="GO:0008234">
    <property type="term" value="F:cysteine-type peptidase activity"/>
    <property type="evidence" value="ECO:0007669"/>
    <property type="project" value="UniProtKB-KW"/>
</dbReference>
<accession>A0A0G3W9P6</accession>
<dbReference type="Gene3D" id="2.30.30.40">
    <property type="entry name" value="SH3 Domains"/>
    <property type="match status" value="3"/>
</dbReference>
<dbReference type="Pfam" id="PF08239">
    <property type="entry name" value="SH3_3"/>
    <property type="match status" value="3"/>
</dbReference>
<name>A0A0G3W9P6_9CLOT</name>
<dbReference type="PANTHER" id="PTHR47053:SF1">
    <property type="entry name" value="MUREIN DD-ENDOPEPTIDASE MEPH-RELATED"/>
    <property type="match status" value="1"/>
</dbReference>
<evidence type="ECO:0000256" key="3">
    <source>
        <dbReference type="ARBA" id="ARBA00022801"/>
    </source>
</evidence>
<evidence type="ECO:0000313" key="8">
    <source>
        <dbReference type="EMBL" id="AKL95073.1"/>
    </source>
</evidence>
<dbReference type="Gene3D" id="3.90.1720.10">
    <property type="entry name" value="endopeptidase domain like (from Nostoc punctiforme)"/>
    <property type="match status" value="1"/>
</dbReference>
<proteinExistence type="inferred from homology"/>
<dbReference type="PANTHER" id="PTHR47053">
    <property type="entry name" value="MUREIN DD-ENDOPEPTIDASE MEPH-RELATED"/>
    <property type="match status" value="1"/>
</dbReference>
<dbReference type="Pfam" id="PF00877">
    <property type="entry name" value="NLPC_P60"/>
    <property type="match status" value="1"/>
</dbReference>
<evidence type="ECO:0000313" key="9">
    <source>
        <dbReference type="Proteomes" id="UP000035704"/>
    </source>
</evidence>
<dbReference type="InterPro" id="IPR003646">
    <property type="entry name" value="SH3-like_bac-type"/>
</dbReference>
<dbReference type="InterPro" id="IPR000064">
    <property type="entry name" value="NLP_P60_dom"/>
</dbReference>
<dbReference type="RefSeq" id="WP_052661261.1">
    <property type="nucleotide sequence ID" value="NZ_CP009687.1"/>
</dbReference>
<dbReference type="SUPFAM" id="SSF54001">
    <property type="entry name" value="Cysteine proteinases"/>
    <property type="match status" value="1"/>
</dbReference>
<evidence type="ECO:0000256" key="4">
    <source>
        <dbReference type="ARBA" id="ARBA00022807"/>
    </source>
</evidence>
<evidence type="ECO:0000256" key="1">
    <source>
        <dbReference type="ARBA" id="ARBA00007074"/>
    </source>
</evidence>
<dbReference type="PROSITE" id="PS51781">
    <property type="entry name" value="SH3B"/>
    <property type="match status" value="2"/>
</dbReference>
<feature type="domain" description="NlpC/P60" evidence="7">
    <location>
        <begin position="241"/>
        <end position="372"/>
    </location>
</feature>
<dbReference type="EMBL" id="CP009687">
    <property type="protein sequence ID" value="AKL95073.1"/>
    <property type="molecule type" value="Genomic_DNA"/>
</dbReference>
<reference evidence="8 9" key="1">
    <citation type="submission" date="2014-10" db="EMBL/GenBank/DDBJ databases">
        <title>Genome sequence of Clostridium aceticum DSM 1496.</title>
        <authorList>
            <person name="Poehlein A."/>
            <person name="Schiel-Bengelsdorf B."/>
            <person name="Gottschalk G."/>
            <person name="Duerre P."/>
            <person name="Daniel R."/>
        </authorList>
    </citation>
    <scope>NUCLEOTIDE SEQUENCE [LARGE SCALE GENOMIC DNA]</scope>
    <source>
        <strain evidence="8 9">DSM 1496</strain>
    </source>
</reference>